<keyword evidence="13" id="KW-1185">Reference proteome</keyword>
<dbReference type="GO" id="GO:0000166">
    <property type="term" value="F:nucleotide binding"/>
    <property type="evidence" value="ECO:0007669"/>
    <property type="project" value="UniProtKB-KW"/>
</dbReference>
<keyword evidence="3" id="KW-0051">Antiviral defense</keyword>
<name>A0A345HAE9_9FLAO</name>
<evidence type="ECO:0000313" key="13">
    <source>
        <dbReference type="Proteomes" id="UP000253951"/>
    </source>
</evidence>
<gene>
    <name evidence="12" type="ORF">DVK85_04660</name>
</gene>
<dbReference type="RefSeq" id="WP_114677320.1">
    <property type="nucleotide sequence ID" value="NZ_CP031188.1"/>
</dbReference>
<evidence type="ECO:0000256" key="6">
    <source>
        <dbReference type="ARBA" id="ARBA00034339"/>
    </source>
</evidence>
<dbReference type="GO" id="GO:0050135">
    <property type="term" value="F:NADP+ nucleosidase activity"/>
    <property type="evidence" value="ECO:0007669"/>
    <property type="project" value="InterPro"/>
</dbReference>
<comment type="catalytic activity">
    <reaction evidence="9">
        <text>NAD(+) + H2O = ADP-D-ribose + nicotinamide + H(+)</text>
        <dbReference type="Rhea" id="RHEA:16301"/>
        <dbReference type="ChEBI" id="CHEBI:15377"/>
        <dbReference type="ChEBI" id="CHEBI:15378"/>
        <dbReference type="ChEBI" id="CHEBI:17154"/>
        <dbReference type="ChEBI" id="CHEBI:57540"/>
        <dbReference type="ChEBI" id="CHEBI:57967"/>
        <dbReference type="EC" id="3.2.2.5"/>
    </reaction>
</comment>
<dbReference type="EMBL" id="CP031188">
    <property type="protein sequence ID" value="AXG73559.1"/>
    <property type="molecule type" value="Genomic_DNA"/>
</dbReference>
<dbReference type="AlphaFoldDB" id="A0A345HAE9"/>
<keyword evidence="2" id="KW-0378">Hydrolase</keyword>
<dbReference type="GO" id="GO:0051607">
    <property type="term" value="P:defense response to virus"/>
    <property type="evidence" value="ECO:0007669"/>
    <property type="project" value="UniProtKB-KW"/>
</dbReference>
<dbReference type="OrthoDB" id="5497289at2"/>
<dbReference type="Pfam" id="PF10137">
    <property type="entry name" value="CAP12-PCTIR_TIR"/>
    <property type="match status" value="1"/>
</dbReference>
<dbReference type="InterPro" id="IPR046876">
    <property type="entry name" value="Prok_STING"/>
</dbReference>
<sequence length="307" mass="35611">MKKKKIFIGCSSEEIKIAKIVEGFLDKDYEVTIWDEKIWDKAVFRLNNNFLNDLLKASLKFDFGILIGTPDDKLIKRGNEVLSARDNILFELGLFIGRLGIDKCAFLVDSSVEVPTDLSGIYIAKYNIDNITDKIKEVKQLFDNSSINKFNFFPSNTLAFGYFENFIKPLCNEYYKKNQFDIEGIKYSICSIQIMIPKTLSEDLNLQFQQIKNKIGVEEKCIPALGRRRNYNVDVKKLEKNQLEILDFPSTLTGINYAIRELLPDEYNENGEEYKQILNRELERFVHTLQSLIKRNGFDGLVSIKYN</sequence>
<proteinExistence type="inferred from homology"/>
<dbReference type="Proteomes" id="UP000253951">
    <property type="component" value="Chromosome"/>
</dbReference>
<evidence type="ECO:0000256" key="9">
    <source>
        <dbReference type="ARBA" id="ARBA00049230"/>
    </source>
</evidence>
<evidence type="ECO:0000256" key="7">
    <source>
        <dbReference type="ARBA" id="ARBA00034355"/>
    </source>
</evidence>
<comment type="similarity">
    <text evidence="4">In the C-terminal section; belongs to the bacterial STING family.</text>
</comment>
<dbReference type="InterPro" id="IPR019302">
    <property type="entry name" value="CAP12/PCTIR_TIR_dom"/>
</dbReference>
<organism evidence="12 13">
    <name type="scientific">Flavobacterium arcticum</name>
    <dbReference type="NCBI Taxonomy" id="1784713"/>
    <lineage>
        <taxon>Bacteria</taxon>
        <taxon>Pseudomonadati</taxon>
        <taxon>Bacteroidota</taxon>
        <taxon>Flavobacteriia</taxon>
        <taxon>Flavobacteriales</taxon>
        <taxon>Flavobacteriaceae</taxon>
        <taxon>Flavobacterium</taxon>
    </lineage>
</organism>
<evidence type="ECO:0000259" key="11">
    <source>
        <dbReference type="Pfam" id="PF20300"/>
    </source>
</evidence>
<evidence type="ECO:0000256" key="8">
    <source>
        <dbReference type="ARBA" id="ARBA00034366"/>
    </source>
</evidence>
<evidence type="ECO:0000256" key="4">
    <source>
        <dbReference type="ARBA" id="ARBA00034315"/>
    </source>
</evidence>
<keyword evidence="12" id="KW-0238">DNA-binding</keyword>
<reference evidence="12 13" key="1">
    <citation type="submission" date="2018-07" db="EMBL/GenBank/DDBJ databases">
        <title>Complete genome sequence of Flavobacterium arcticum type strain SM1502T.</title>
        <authorList>
            <person name="Li Y."/>
            <person name="Li D.-D."/>
        </authorList>
    </citation>
    <scope>NUCLEOTIDE SEQUENCE [LARGE SCALE GENOMIC DNA]</scope>
    <source>
        <strain evidence="12 13">SM1502</strain>
    </source>
</reference>
<evidence type="ECO:0000256" key="1">
    <source>
        <dbReference type="ARBA" id="ARBA00022741"/>
    </source>
</evidence>
<evidence type="ECO:0000256" key="5">
    <source>
        <dbReference type="ARBA" id="ARBA00034327"/>
    </source>
</evidence>
<dbReference type="CDD" id="cd22659">
    <property type="entry name" value="STING_bact-like"/>
    <property type="match status" value="1"/>
</dbReference>
<keyword evidence="1" id="KW-0547">Nucleotide-binding</keyword>
<accession>A0A345HAE9</accession>
<evidence type="ECO:0000256" key="3">
    <source>
        <dbReference type="ARBA" id="ARBA00023118"/>
    </source>
</evidence>
<dbReference type="Pfam" id="PF20300">
    <property type="entry name" value="prok_STING"/>
    <property type="match status" value="1"/>
</dbReference>
<evidence type="ECO:0000259" key="10">
    <source>
        <dbReference type="Pfam" id="PF10137"/>
    </source>
</evidence>
<feature type="domain" description="Prokaryotic STING" evidence="11">
    <location>
        <begin position="154"/>
        <end position="290"/>
    </location>
</feature>
<evidence type="ECO:0000256" key="2">
    <source>
        <dbReference type="ARBA" id="ARBA00022801"/>
    </source>
</evidence>
<evidence type="ECO:0000313" key="12">
    <source>
        <dbReference type="EMBL" id="AXG73559.1"/>
    </source>
</evidence>
<dbReference type="GO" id="GO:0003953">
    <property type="term" value="F:NAD+ nucleosidase activity"/>
    <property type="evidence" value="ECO:0007669"/>
    <property type="project" value="UniProtKB-EC"/>
</dbReference>
<dbReference type="EC" id="3.2.2.5" evidence="5"/>
<dbReference type="GO" id="GO:0003677">
    <property type="term" value="F:DNA binding"/>
    <property type="evidence" value="ECO:0007669"/>
    <property type="project" value="UniProtKB-KW"/>
</dbReference>
<feature type="domain" description="CD-NTase-associated protein 12/Pycsar effector protein TIR" evidence="10">
    <location>
        <begin position="5"/>
        <end position="127"/>
    </location>
</feature>
<dbReference type="KEGG" id="fat:DVK85_04660"/>
<protein>
    <recommendedName>
        <fullName evidence="6">CD-NTase-associated protein 12</fullName>
        <ecNumber evidence="5">3.2.2.5</ecNumber>
    </recommendedName>
    <alternativeName>
        <fullName evidence="7">NAD(+) hydrolase</fullName>
    </alternativeName>
    <alternativeName>
        <fullName evidence="8">TIR-STING</fullName>
    </alternativeName>
</protein>